<evidence type="ECO:0000256" key="1">
    <source>
        <dbReference type="SAM" id="MobiDB-lite"/>
    </source>
</evidence>
<protein>
    <recommendedName>
        <fullName evidence="4">Integrase</fullName>
    </recommendedName>
</protein>
<dbReference type="RefSeq" id="WP_387409981.1">
    <property type="nucleotide sequence ID" value="NZ_JBIASD010000005.1"/>
</dbReference>
<gene>
    <name evidence="2" type="ORF">ACFYXI_09460</name>
</gene>
<comment type="caution">
    <text evidence="2">The sequence shown here is derived from an EMBL/GenBank/DDBJ whole genome shotgun (WGS) entry which is preliminary data.</text>
</comment>
<accession>A0ABW6SLP3</accession>
<organism evidence="2 3">
    <name type="scientific">Microtetraspora malaysiensis</name>
    <dbReference type="NCBI Taxonomy" id="161358"/>
    <lineage>
        <taxon>Bacteria</taxon>
        <taxon>Bacillati</taxon>
        <taxon>Actinomycetota</taxon>
        <taxon>Actinomycetes</taxon>
        <taxon>Streptosporangiales</taxon>
        <taxon>Streptosporangiaceae</taxon>
        <taxon>Microtetraspora</taxon>
    </lineage>
</organism>
<feature type="region of interest" description="Disordered" evidence="1">
    <location>
        <begin position="190"/>
        <end position="211"/>
    </location>
</feature>
<evidence type="ECO:0000313" key="3">
    <source>
        <dbReference type="Proteomes" id="UP001602013"/>
    </source>
</evidence>
<name>A0ABW6SLP3_9ACTN</name>
<reference evidence="2 3" key="1">
    <citation type="submission" date="2024-10" db="EMBL/GenBank/DDBJ databases">
        <title>The Natural Products Discovery Center: Release of the First 8490 Sequenced Strains for Exploring Actinobacteria Biosynthetic Diversity.</title>
        <authorList>
            <person name="Kalkreuter E."/>
            <person name="Kautsar S.A."/>
            <person name="Yang D."/>
            <person name="Bader C.D."/>
            <person name="Teijaro C.N."/>
            <person name="Fluegel L."/>
            <person name="Davis C.M."/>
            <person name="Simpson J.R."/>
            <person name="Lauterbach L."/>
            <person name="Steele A.D."/>
            <person name="Gui C."/>
            <person name="Meng S."/>
            <person name="Li G."/>
            <person name="Viehrig K."/>
            <person name="Ye F."/>
            <person name="Su P."/>
            <person name="Kiefer A.F."/>
            <person name="Nichols A."/>
            <person name="Cepeda A.J."/>
            <person name="Yan W."/>
            <person name="Fan B."/>
            <person name="Jiang Y."/>
            <person name="Adhikari A."/>
            <person name="Zheng C.-J."/>
            <person name="Schuster L."/>
            <person name="Cowan T.M."/>
            <person name="Smanski M.J."/>
            <person name="Chevrette M.G."/>
            <person name="De Carvalho L.P.S."/>
            <person name="Shen B."/>
        </authorList>
    </citation>
    <scope>NUCLEOTIDE SEQUENCE [LARGE SCALE GENOMIC DNA]</scope>
    <source>
        <strain evidence="2 3">NPDC002173</strain>
    </source>
</reference>
<dbReference type="Proteomes" id="UP001602013">
    <property type="component" value="Unassembled WGS sequence"/>
</dbReference>
<sequence length="211" mass="24234">MLFRLAYLAVTNTFAALRLLPMGDRDKDVEILALRHQITVLERQLGAGTRVRFAPEDRAFLAALLTSLPRELLRRLQFLVRPDTILRWHRDLMKQRHARTCRPNRRGRPPTVRSVRVLTLRLVRENPSRGYRRVHGELVMPGITVAPSTIWEILKQEGVDPAPEAEVRWLGAQNPYTRANNEQPTVACFSGRDQPASRNRRSGAIFTDQTE</sequence>
<proteinExistence type="predicted"/>
<evidence type="ECO:0008006" key="4">
    <source>
        <dbReference type="Google" id="ProtNLM"/>
    </source>
</evidence>
<keyword evidence="3" id="KW-1185">Reference proteome</keyword>
<evidence type="ECO:0000313" key="2">
    <source>
        <dbReference type="EMBL" id="MFF3665808.1"/>
    </source>
</evidence>
<dbReference type="EMBL" id="JBIASD010000005">
    <property type="protein sequence ID" value="MFF3665808.1"/>
    <property type="molecule type" value="Genomic_DNA"/>
</dbReference>